<keyword evidence="5 7" id="KW-0472">Membrane</keyword>
<dbReference type="Proteomes" id="UP000005019">
    <property type="component" value="Unassembled WGS sequence"/>
</dbReference>
<evidence type="ECO:0000256" key="1">
    <source>
        <dbReference type="ARBA" id="ARBA00004236"/>
    </source>
</evidence>
<evidence type="ECO:0000259" key="8">
    <source>
        <dbReference type="Pfam" id="PF25876"/>
    </source>
</evidence>
<evidence type="ECO:0000256" key="4">
    <source>
        <dbReference type="ARBA" id="ARBA00022519"/>
    </source>
</evidence>
<evidence type="ECO:0000313" key="12">
    <source>
        <dbReference type="EMBL" id="EGK71314.1"/>
    </source>
</evidence>
<dbReference type="Gene3D" id="2.40.420.20">
    <property type="match status" value="1"/>
</dbReference>
<evidence type="ECO:0000256" key="6">
    <source>
        <dbReference type="SAM" id="MobiDB-lite"/>
    </source>
</evidence>
<dbReference type="Pfam" id="PF25944">
    <property type="entry name" value="Beta-barrel_RND"/>
    <property type="match status" value="1"/>
</dbReference>
<dbReference type="InterPro" id="IPR006143">
    <property type="entry name" value="RND_pump_MFP"/>
</dbReference>
<keyword evidence="4" id="KW-0997">Cell inner membrane</keyword>
<keyword evidence="7" id="KW-1133">Transmembrane helix</keyword>
<dbReference type="Pfam" id="PF25989">
    <property type="entry name" value="YknX_C"/>
    <property type="match status" value="1"/>
</dbReference>
<dbReference type="OrthoDB" id="9769564at2"/>
<dbReference type="Gene3D" id="2.40.30.170">
    <property type="match status" value="1"/>
</dbReference>
<dbReference type="PANTHER" id="PTHR30469:SF12">
    <property type="entry name" value="MULTIDRUG RESISTANCE PROTEIN MDTA"/>
    <property type="match status" value="1"/>
</dbReference>
<dbReference type="InterPro" id="IPR058624">
    <property type="entry name" value="MdtA-like_HH"/>
</dbReference>
<evidence type="ECO:0000256" key="5">
    <source>
        <dbReference type="ARBA" id="ARBA00023136"/>
    </source>
</evidence>
<proteinExistence type="inferred from homology"/>
<dbReference type="NCBIfam" id="NF008589">
    <property type="entry name" value="PRK11556.1"/>
    <property type="match status" value="1"/>
</dbReference>
<accession>F5REI6</accession>
<sequence>MTTSGSSSTPATRKPRWPWVMMLLLLAGLSAGGYYAYQRTKPTDGEGGPPGMGPGGPRPGAAAGGPSGGRRFGGEPRVGSALAVRTDLPVHLSALGTVTAIESVVVRSRVEGELQSLHFTEGQRVKKGDLLAQIDPRAFEVELAQGQAAKARNQALLVNAKEDLARYETLLAQDSIAAQQVSNQRSLVRQYEAAVLADDATIANAQLSLKYARITAPISGRVGLRQATPGNIVRTSDTNGLLTLTQEAPISVVFALPEPQLAQVRSAIARGGLPVEARDRENRTVLATGTLRILDNQIDVATGTVKAKAIFANDDGALFPNQFVNVRLRVDTLAGVTVVPVTAIQRGASGPFVYVIGEDRKAVMRPVKVGVLEGEQQQVTDGLQPGERVVTDGVDRLREGDTVKLDDAPPGGRAGRGDGRPGGAAGGKGGERSGGERRAAPAAP</sequence>
<dbReference type="Gene3D" id="1.10.287.470">
    <property type="entry name" value="Helix hairpin bin"/>
    <property type="match status" value="1"/>
</dbReference>
<evidence type="ECO:0000256" key="2">
    <source>
        <dbReference type="ARBA" id="ARBA00009477"/>
    </source>
</evidence>
<feature type="transmembrane region" description="Helical" evidence="7">
    <location>
        <begin position="17"/>
        <end position="37"/>
    </location>
</feature>
<evidence type="ECO:0000259" key="10">
    <source>
        <dbReference type="Pfam" id="PF25944"/>
    </source>
</evidence>
<dbReference type="GO" id="GO:0015562">
    <property type="term" value="F:efflux transmembrane transporter activity"/>
    <property type="evidence" value="ECO:0007669"/>
    <property type="project" value="TreeGrafter"/>
</dbReference>
<dbReference type="InterPro" id="IPR058637">
    <property type="entry name" value="YknX-like_C"/>
</dbReference>
<feature type="region of interest" description="Disordered" evidence="6">
    <location>
        <begin position="398"/>
        <end position="444"/>
    </location>
</feature>
<dbReference type="FunFam" id="2.40.420.20:FF:000001">
    <property type="entry name" value="Efflux RND transporter periplasmic adaptor subunit"/>
    <property type="match status" value="1"/>
</dbReference>
<evidence type="ECO:0000313" key="13">
    <source>
        <dbReference type="Proteomes" id="UP000005019"/>
    </source>
</evidence>
<comment type="caution">
    <text evidence="12">The sequence shown here is derived from an EMBL/GenBank/DDBJ whole genome shotgun (WGS) entry which is preliminary data.</text>
</comment>
<feature type="compositionally biased region" description="Basic and acidic residues" evidence="6">
    <location>
        <begin position="398"/>
        <end position="407"/>
    </location>
</feature>
<keyword evidence="7" id="KW-0812">Transmembrane</keyword>
<dbReference type="InterPro" id="IPR058625">
    <property type="entry name" value="MdtA-like_BSH"/>
</dbReference>
<feature type="compositionally biased region" description="Basic and acidic residues" evidence="6">
    <location>
        <begin position="429"/>
        <end position="444"/>
    </location>
</feature>
<dbReference type="SUPFAM" id="SSF111369">
    <property type="entry name" value="HlyD-like secretion proteins"/>
    <property type="match status" value="1"/>
</dbReference>
<dbReference type="NCBIfam" id="TIGR01730">
    <property type="entry name" value="RND_mfp"/>
    <property type="match status" value="1"/>
</dbReference>
<dbReference type="GO" id="GO:1990281">
    <property type="term" value="C:efflux pump complex"/>
    <property type="evidence" value="ECO:0007669"/>
    <property type="project" value="TreeGrafter"/>
</dbReference>
<feature type="domain" description="Multidrug resistance protein MdtA-like beta-barrel" evidence="10">
    <location>
        <begin position="249"/>
        <end position="332"/>
    </location>
</feature>
<comment type="similarity">
    <text evidence="2">Belongs to the membrane fusion protein (MFP) (TC 8.A.1) family.</text>
</comment>
<evidence type="ECO:0000259" key="9">
    <source>
        <dbReference type="Pfam" id="PF25917"/>
    </source>
</evidence>
<dbReference type="GO" id="GO:0030313">
    <property type="term" value="C:cell envelope"/>
    <property type="evidence" value="ECO:0007669"/>
    <property type="project" value="UniProtKB-SubCell"/>
</dbReference>
<feature type="region of interest" description="Disordered" evidence="6">
    <location>
        <begin position="40"/>
        <end position="76"/>
    </location>
</feature>
<dbReference type="Pfam" id="PF25876">
    <property type="entry name" value="HH_MFP_RND"/>
    <property type="match status" value="1"/>
</dbReference>
<dbReference type="AlphaFoldDB" id="F5REI6"/>
<evidence type="ECO:0000256" key="3">
    <source>
        <dbReference type="ARBA" id="ARBA00022475"/>
    </source>
</evidence>
<evidence type="ECO:0000259" key="11">
    <source>
        <dbReference type="Pfam" id="PF25989"/>
    </source>
</evidence>
<evidence type="ECO:0000256" key="7">
    <source>
        <dbReference type="SAM" id="Phobius"/>
    </source>
</evidence>
<feature type="compositionally biased region" description="Gly residues" evidence="6">
    <location>
        <begin position="45"/>
        <end position="55"/>
    </location>
</feature>
<reference evidence="12 13" key="1">
    <citation type="journal article" date="2011" name="J. Bacteriol.">
        <title>Genome sequence of Methyloversatilis universalis FAM5T, a methylotrophic representative of the order Rhodocyclales.</title>
        <authorList>
            <person name="Kittichotirat W."/>
            <person name="Good N.M."/>
            <person name="Hall R."/>
            <person name="Bringel F."/>
            <person name="Lajus A."/>
            <person name="Medigue C."/>
            <person name="Smalley N.E."/>
            <person name="Beck D."/>
            <person name="Bumgarner R."/>
            <person name="Vuilleumier S."/>
            <person name="Kalyuzhnaya M.G."/>
        </authorList>
    </citation>
    <scope>NUCLEOTIDE SEQUENCE [LARGE SCALE GENOMIC DNA]</scope>
    <source>
        <strain evidence="13">ATCC BAA-1314 / JCM 13912 / FAM5</strain>
    </source>
</reference>
<dbReference type="Gene3D" id="2.40.50.100">
    <property type="match status" value="1"/>
</dbReference>
<dbReference type="EMBL" id="AFHG01000052">
    <property type="protein sequence ID" value="EGK71314.1"/>
    <property type="molecule type" value="Genomic_DNA"/>
</dbReference>
<protein>
    <submittedName>
        <fullName evidence="12">Multidrug resistance protein MdtA</fullName>
    </submittedName>
</protein>
<comment type="subcellular location">
    <subcellularLocation>
        <location evidence="1">Cell membrane</location>
    </subcellularLocation>
</comment>
<feature type="domain" description="Multidrug resistance protein MdtA-like alpha-helical hairpin" evidence="8">
    <location>
        <begin position="143"/>
        <end position="212"/>
    </location>
</feature>
<organism evidence="12 13">
    <name type="scientific">Methyloversatilis universalis (strain ATCC BAA-1314 / DSM 25237 / JCM 13912 / CCUG 52030 / FAM5)</name>
    <dbReference type="NCBI Taxonomy" id="1000565"/>
    <lineage>
        <taxon>Bacteria</taxon>
        <taxon>Pseudomonadati</taxon>
        <taxon>Pseudomonadota</taxon>
        <taxon>Betaproteobacteria</taxon>
        <taxon>Nitrosomonadales</taxon>
        <taxon>Sterolibacteriaceae</taxon>
        <taxon>Methyloversatilis</taxon>
    </lineage>
</organism>
<dbReference type="Pfam" id="PF25917">
    <property type="entry name" value="BSH_RND"/>
    <property type="match status" value="1"/>
</dbReference>
<dbReference type="STRING" id="1000565.METUNv1_02704"/>
<feature type="compositionally biased region" description="Gly residues" evidence="6">
    <location>
        <begin position="62"/>
        <end position="71"/>
    </location>
</feature>
<gene>
    <name evidence="12" type="ORF">METUNv1_02704</name>
</gene>
<dbReference type="eggNOG" id="COG0845">
    <property type="taxonomic scope" value="Bacteria"/>
</dbReference>
<dbReference type="InterPro" id="IPR058626">
    <property type="entry name" value="MdtA-like_b-barrel"/>
</dbReference>
<name>F5REI6_METUF</name>
<feature type="domain" description="Multidrug resistance protein MdtA-like barrel-sandwich hybrid" evidence="9">
    <location>
        <begin position="103"/>
        <end position="244"/>
    </location>
</feature>
<feature type="domain" description="YknX-like C-terminal permuted SH3-like" evidence="11">
    <location>
        <begin position="337"/>
        <end position="404"/>
    </location>
</feature>
<keyword evidence="3" id="KW-1003">Cell membrane</keyword>
<keyword evidence="13" id="KW-1185">Reference proteome</keyword>
<dbReference type="PANTHER" id="PTHR30469">
    <property type="entry name" value="MULTIDRUG RESISTANCE PROTEIN MDTA"/>
    <property type="match status" value="1"/>
</dbReference>
<dbReference type="RefSeq" id="WP_008062552.1">
    <property type="nucleotide sequence ID" value="NZ_AFHG01000052.1"/>
</dbReference>